<evidence type="ECO:0000313" key="1">
    <source>
        <dbReference type="EMBL" id="CAG8795900.1"/>
    </source>
</evidence>
<evidence type="ECO:0000313" key="2">
    <source>
        <dbReference type="Proteomes" id="UP000789396"/>
    </source>
</evidence>
<sequence>EIIKALPSHANSLIFIKLVCVNISESSLNSLAKCKNLENL</sequence>
<keyword evidence="2" id="KW-1185">Reference proteome</keyword>
<comment type="caution">
    <text evidence="1">The sequence shown here is derived from an EMBL/GenBank/DDBJ whole genome shotgun (WGS) entry which is preliminary data.</text>
</comment>
<dbReference type="EMBL" id="CAJVPZ010066167">
    <property type="protein sequence ID" value="CAG8795900.1"/>
    <property type="molecule type" value="Genomic_DNA"/>
</dbReference>
<protein>
    <submittedName>
        <fullName evidence="1">4557_t:CDS:1</fullName>
    </submittedName>
</protein>
<dbReference type="Proteomes" id="UP000789396">
    <property type="component" value="Unassembled WGS sequence"/>
</dbReference>
<accession>A0A9N9JX36</accession>
<feature type="non-terminal residue" evidence="1">
    <location>
        <position position="40"/>
    </location>
</feature>
<organism evidence="1 2">
    <name type="scientific">Racocetra fulgida</name>
    <dbReference type="NCBI Taxonomy" id="60492"/>
    <lineage>
        <taxon>Eukaryota</taxon>
        <taxon>Fungi</taxon>
        <taxon>Fungi incertae sedis</taxon>
        <taxon>Mucoromycota</taxon>
        <taxon>Glomeromycotina</taxon>
        <taxon>Glomeromycetes</taxon>
        <taxon>Diversisporales</taxon>
        <taxon>Gigasporaceae</taxon>
        <taxon>Racocetra</taxon>
    </lineage>
</organism>
<gene>
    <name evidence="1" type="ORF">RFULGI_LOCUS17227</name>
</gene>
<feature type="non-terminal residue" evidence="1">
    <location>
        <position position="1"/>
    </location>
</feature>
<name>A0A9N9JX36_9GLOM</name>
<reference evidence="1" key="1">
    <citation type="submission" date="2021-06" db="EMBL/GenBank/DDBJ databases">
        <authorList>
            <person name="Kallberg Y."/>
            <person name="Tangrot J."/>
            <person name="Rosling A."/>
        </authorList>
    </citation>
    <scope>NUCLEOTIDE SEQUENCE</scope>
    <source>
        <strain evidence="1">IN212</strain>
    </source>
</reference>
<proteinExistence type="predicted"/>
<dbReference type="AlphaFoldDB" id="A0A9N9JX36"/>